<keyword evidence="10" id="KW-0175">Coiled coil</keyword>
<dbReference type="CDD" id="cd20335">
    <property type="entry name" value="BRcat_RBR"/>
    <property type="match status" value="1"/>
</dbReference>
<dbReference type="PROSITE" id="PS51873">
    <property type="entry name" value="TRIAD"/>
    <property type="match status" value="1"/>
</dbReference>
<dbReference type="SUPFAM" id="SSF57850">
    <property type="entry name" value="RING/U-box"/>
    <property type="match status" value="2"/>
</dbReference>
<keyword evidence="5" id="KW-0677">Repeat</keyword>
<dbReference type="PANTHER" id="PTHR11685">
    <property type="entry name" value="RBR FAMILY RING FINGER AND IBR DOMAIN-CONTAINING"/>
    <property type="match status" value="1"/>
</dbReference>
<evidence type="ECO:0000256" key="7">
    <source>
        <dbReference type="ARBA" id="ARBA00022786"/>
    </source>
</evidence>
<feature type="region of interest" description="Disordered" evidence="11">
    <location>
        <begin position="145"/>
        <end position="164"/>
    </location>
</feature>
<keyword evidence="15" id="KW-1185">Reference proteome</keyword>
<feature type="compositionally biased region" description="Low complexity" evidence="11">
    <location>
        <begin position="24"/>
        <end position="33"/>
    </location>
</feature>
<dbReference type="Gene3D" id="3.30.40.10">
    <property type="entry name" value="Zinc/RING finger domain, C3HC4 (zinc finger)"/>
    <property type="match status" value="1"/>
</dbReference>
<feature type="region of interest" description="Disordered" evidence="11">
    <location>
        <begin position="211"/>
        <end position="236"/>
    </location>
</feature>
<evidence type="ECO:0000256" key="9">
    <source>
        <dbReference type="PROSITE-ProRule" id="PRU00175"/>
    </source>
</evidence>
<evidence type="ECO:0000256" key="8">
    <source>
        <dbReference type="ARBA" id="ARBA00022833"/>
    </source>
</evidence>
<feature type="coiled-coil region" evidence="10">
    <location>
        <begin position="672"/>
        <end position="710"/>
    </location>
</feature>
<dbReference type="InterPro" id="IPR013083">
    <property type="entry name" value="Znf_RING/FYVE/PHD"/>
</dbReference>
<evidence type="ECO:0000259" key="12">
    <source>
        <dbReference type="PROSITE" id="PS50089"/>
    </source>
</evidence>
<evidence type="ECO:0000256" key="4">
    <source>
        <dbReference type="ARBA" id="ARBA00022723"/>
    </source>
</evidence>
<dbReference type="Gene3D" id="1.20.120.1750">
    <property type="match status" value="1"/>
</dbReference>
<dbReference type="AlphaFoldDB" id="A0AAD5WS20"/>
<proteinExistence type="predicted"/>
<dbReference type="CDD" id="cd22584">
    <property type="entry name" value="Rcat_RBR_unk"/>
    <property type="match status" value="1"/>
</dbReference>
<keyword evidence="4" id="KW-0479">Metal-binding</keyword>
<feature type="compositionally biased region" description="Polar residues" evidence="11">
    <location>
        <begin position="170"/>
        <end position="189"/>
    </location>
</feature>
<feature type="region of interest" description="Disordered" evidence="11">
    <location>
        <begin position="1"/>
        <end position="75"/>
    </location>
</feature>
<evidence type="ECO:0000259" key="13">
    <source>
        <dbReference type="PROSITE" id="PS51873"/>
    </source>
</evidence>
<dbReference type="GO" id="GO:0016567">
    <property type="term" value="P:protein ubiquitination"/>
    <property type="evidence" value="ECO:0007669"/>
    <property type="project" value="InterPro"/>
</dbReference>
<dbReference type="GO" id="GO:0008270">
    <property type="term" value="F:zinc ion binding"/>
    <property type="evidence" value="ECO:0007669"/>
    <property type="project" value="UniProtKB-KW"/>
</dbReference>
<dbReference type="InterPro" id="IPR002867">
    <property type="entry name" value="IBR_dom"/>
</dbReference>
<sequence length="776" mass="88011">MMEELATASPTAVPQTASDPYPTPKSLSSSSATSPPPLSQETPSLSFPPRTDSRPSAPVPALSPAQEQPKPQPQKKIDVALPPEIDDLTYWAEVLHLEGDSTEGDIDHQLQDRAQSLGISLNRCESPEQNPLNSGALSSFTISTPAQHARTNSSTSNNSASTALTTHSSMAISTPATVPSTANTITTPPLTKKRSKSLSFSQYEKYLAELDPNINQPKNQAPRPNTGDSSHGIFNPKSYKSFKHGIKTKVGWKKRASHGAELTMLAVPIPSPVRRLLTPHKSTCICCREDFQIDKTHQLRILPCGHTYCASCLHIIITQATVDESKMPPRCCTQPLPSSIVKAILTKEEQQAFLKAVMQFNTPWESRIFCTNPTCGEFIPPRKHVDPKHPFEVMCRQCKRRVCVMCKRNAHPIGQDCPDDWELETVLKMGEKSGWRRCYKCRNLVELSIGCTHMTCRCKAQFCYICGAIWDPVVGCPNFCNGEEELERRQREEEARVAKAEAEKAAREAAAAAEEAARAEAEKRTQDCVHFKIILKNQQKEMDRFITYEKTIRWKLWLRHADQKKELGHKYDDLTEKMKERHAKTAAHLEDRQVAAEMELRNSLDHQEKSVRIRLRHMEAYCDGEGTSPDIQLPPRIVTERDRRELGQQYRIRDGIERLHQAKINVMRDRQAKRMEELLERQEIELEMLAEKHEKEVEDLATQFAHEEDAIVQCLDERKGRMCYRWRLGIEILRAEIEDETGLMYATPPIHEWPTIKQIVEYKLASVNGSESDEKN</sequence>
<evidence type="ECO:0000256" key="2">
    <source>
        <dbReference type="ARBA" id="ARBA00012251"/>
    </source>
</evidence>
<feature type="compositionally biased region" description="Low complexity" evidence="11">
    <location>
        <begin position="149"/>
        <end position="164"/>
    </location>
</feature>
<protein>
    <recommendedName>
        <fullName evidence="2">RBR-type E3 ubiquitin transferase</fullName>
        <ecNumber evidence="2">2.3.2.31</ecNumber>
    </recommendedName>
</protein>
<dbReference type="PROSITE" id="PS00518">
    <property type="entry name" value="ZF_RING_1"/>
    <property type="match status" value="1"/>
</dbReference>
<dbReference type="Proteomes" id="UP001201980">
    <property type="component" value="Unassembled WGS sequence"/>
</dbReference>
<evidence type="ECO:0000256" key="1">
    <source>
        <dbReference type="ARBA" id="ARBA00001798"/>
    </source>
</evidence>
<comment type="catalytic activity">
    <reaction evidence="1">
        <text>[E2 ubiquitin-conjugating enzyme]-S-ubiquitinyl-L-cysteine + [acceptor protein]-L-lysine = [E2 ubiquitin-conjugating enzyme]-L-cysteine + [acceptor protein]-N(6)-ubiquitinyl-L-lysine.</text>
        <dbReference type="EC" id="2.3.2.31"/>
    </reaction>
</comment>
<dbReference type="InterPro" id="IPR017907">
    <property type="entry name" value="Znf_RING_CS"/>
</dbReference>
<feature type="compositionally biased region" description="Polar residues" evidence="11">
    <location>
        <begin position="213"/>
        <end position="229"/>
    </location>
</feature>
<evidence type="ECO:0000256" key="10">
    <source>
        <dbReference type="SAM" id="Coils"/>
    </source>
</evidence>
<evidence type="ECO:0000256" key="11">
    <source>
        <dbReference type="SAM" id="MobiDB-lite"/>
    </source>
</evidence>
<evidence type="ECO:0000256" key="6">
    <source>
        <dbReference type="ARBA" id="ARBA00022771"/>
    </source>
</evidence>
<dbReference type="InterPro" id="IPR031127">
    <property type="entry name" value="E3_UB_ligase_RBR"/>
</dbReference>
<feature type="domain" description="RING-type" evidence="12">
    <location>
        <begin position="284"/>
        <end position="331"/>
    </location>
</feature>
<keyword evidence="3" id="KW-0808">Transferase</keyword>
<keyword evidence="8" id="KW-0862">Zinc</keyword>
<keyword evidence="7" id="KW-0833">Ubl conjugation pathway</keyword>
<gene>
    <name evidence="14" type="ORF">MKZ38_001259</name>
</gene>
<dbReference type="GO" id="GO:0061630">
    <property type="term" value="F:ubiquitin protein ligase activity"/>
    <property type="evidence" value="ECO:0007669"/>
    <property type="project" value="UniProtKB-EC"/>
</dbReference>
<feature type="region of interest" description="Disordered" evidence="11">
    <location>
        <begin position="170"/>
        <end position="197"/>
    </location>
</feature>
<dbReference type="Pfam" id="PF01485">
    <property type="entry name" value="IBR"/>
    <property type="match status" value="2"/>
</dbReference>
<comment type="caution">
    <text evidence="14">The sequence shown here is derived from an EMBL/GenBank/DDBJ whole genome shotgun (WGS) entry which is preliminary data.</text>
</comment>
<reference evidence="14" key="1">
    <citation type="submission" date="2022-07" db="EMBL/GenBank/DDBJ databases">
        <title>Draft genome sequence of Zalerion maritima ATCC 34329, a (micro)plastics degrading marine fungus.</title>
        <authorList>
            <person name="Paco A."/>
            <person name="Goncalves M.F.M."/>
            <person name="Rocha-Santos T.A.P."/>
            <person name="Alves A."/>
        </authorList>
    </citation>
    <scope>NUCLEOTIDE SEQUENCE</scope>
    <source>
        <strain evidence="14">ATCC 34329</strain>
    </source>
</reference>
<feature type="coiled-coil region" evidence="10">
    <location>
        <begin position="483"/>
        <end position="522"/>
    </location>
</feature>
<dbReference type="EC" id="2.3.2.31" evidence="2"/>
<feature type="domain" description="RING-type" evidence="13">
    <location>
        <begin position="280"/>
        <end position="484"/>
    </location>
</feature>
<evidence type="ECO:0000313" key="15">
    <source>
        <dbReference type="Proteomes" id="UP001201980"/>
    </source>
</evidence>
<organism evidence="14 15">
    <name type="scientific">Zalerion maritima</name>
    <dbReference type="NCBI Taxonomy" id="339359"/>
    <lineage>
        <taxon>Eukaryota</taxon>
        <taxon>Fungi</taxon>
        <taxon>Dikarya</taxon>
        <taxon>Ascomycota</taxon>
        <taxon>Pezizomycotina</taxon>
        <taxon>Sordariomycetes</taxon>
        <taxon>Lulworthiomycetidae</taxon>
        <taxon>Lulworthiales</taxon>
        <taxon>Lulworthiaceae</taxon>
        <taxon>Zalerion</taxon>
    </lineage>
</organism>
<dbReference type="PROSITE" id="PS50089">
    <property type="entry name" value="ZF_RING_2"/>
    <property type="match status" value="1"/>
</dbReference>
<evidence type="ECO:0000256" key="3">
    <source>
        <dbReference type="ARBA" id="ARBA00022679"/>
    </source>
</evidence>
<feature type="compositionally biased region" description="Polar residues" evidence="11">
    <location>
        <begin position="8"/>
        <end position="18"/>
    </location>
</feature>
<keyword evidence="6 9" id="KW-0863">Zinc-finger</keyword>
<evidence type="ECO:0000313" key="14">
    <source>
        <dbReference type="EMBL" id="KAJ2901907.1"/>
    </source>
</evidence>
<dbReference type="InterPro" id="IPR001841">
    <property type="entry name" value="Znf_RING"/>
</dbReference>
<dbReference type="InterPro" id="IPR044066">
    <property type="entry name" value="TRIAD_supradom"/>
</dbReference>
<evidence type="ECO:0000256" key="5">
    <source>
        <dbReference type="ARBA" id="ARBA00022737"/>
    </source>
</evidence>
<accession>A0AAD5WS20</accession>
<name>A0AAD5WS20_9PEZI</name>
<dbReference type="EMBL" id="JAKWBI020000132">
    <property type="protein sequence ID" value="KAJ2901907.1"/>
    <property type="molecule type" value="Genomic_DNA"/>
</dbReference>